<keyword evidence="3" id="KW-0489">Methyltransferase</keyword>
<name>A0A7W7WA72_9ACTN</name>
<reference evidence="3 4" key="1">
    <citation type="submission" date="2020-08" db="EMBL/GenBank/DDBJ databases">
        <title>Sequencing the genomes of 1000 actinobacteria strains.</title>
        <authorList>
            <person name="Klenk H.-P."/>
        </authorList>
    </citation>
    <scope>NUCLEOTIDE SEQUENCE [LARGE SCALE GENOMIC DNA]</scope>
    <source>
        <strain evidence="3 4">DSM 43023</strain>
    </source>
</reference>
<comment type="caution">
    <text evidence="3">The sequence shown here is derived from an EMBL/GenBank/DDBJ whole genome shotgun (WGS) entry which is preliminary data.</text>
</comment>
<dbReference type="InterPro" id="IPR029063">
    <property type="entry name" value="SAM-dependent_MTases_sf"/>
</dbReference>
<dbReference type="PANTHER" id="PTHR14741">
    <property type="entry name" value="S-ADENOSYLMETHIONINE-DEPENDENT METHYLTRANSFERASE RELATED"/>
    <property type="match status" value="1"/>
</dbReference>
<sequence>MDLDAFRELLTPRGQEALGAAAEIVGDDPVAAVTRLRKTYDAGLTSAALTQAMLRRRAAEKFGADADVMYFTSGGLEQATRREVADHRARRIPPGSRVADVCCGIGGDLLALARAGCEVEAVDADPLTAAIAQANADALGFGELVSVRAADAATLDPAAFDVLFADPARRTARGRTFDPMAYSPPWPDVLEMVAKAEAACLKVAPGIPYAFLPAGAETEWVSYKGDVKEAVIWCGESAGDVERRATILPAGVTLTPDPGLGPAGHGPVGRYVYEPDGAAIRAHLVAEIAAMVGGHLLDPHIAYITGDVASRTPWASRYEVHEVLPFSLKRLRAALRERGVGNATIKKRGSAVDVDRLRKDLRLSGEKSAVVILTRIIEKPFALICTPS</sequence>
<dbReference type="AlphaFoldDB" id="A0A7W7WA72"/>
<dbReference type="Pfam" id="PF18096">
    <property type="entry name" value="Thump_like"/>
    <property type="match status" value="1"/>
</dbReference>
<evidence type="ECO:0000259" key="2">
    <source>
        <dbReference type="Pfam" id="PF18096"/>
    </source>
</evidence>
<keyword evidence="4" id="KW-1185">Reference proteome</keyword>
<protein>
    <submittedName>
        <fullName evidence="3">SAM-dependent methyltransferase</fullName>
    </submittedName>
</protein>
<dbReference type="EMBL" id="JACHJU010000001">
    <property type="protein sequence ID" value="MBB4939646.1"/>
    <property type="molecule type" value="Genomic_DNA"/>
</dbReference>
<dbReference type="SUPFAM" id="SSF53335">
    <property type="entry name" value="S-adenosyl-L-methionine-dependent methyltransferases"/>
    <property type="match status" value="1"/>
</dbReference>
<dbReference type="Proteomes" id="UP000534286">
    <property type="component" value="Unassembled WGS sequence"/>
</dbReference>
<dbReference type="Gene3D" id="3.40.50.150">
    <property type="entry name" value="Vaccinia Virus protein VP39"/>
    <property type="match status" value="1"/>
</dbReference>
<evidence type="ECO:0000313" key="4">
    <source>
        <dbReference type="Proteomes" id="UP000534286"/>
    </source>
</evidence>
<dbReference type="CDD" id="cd02440">
    <property type="entry name" value="AdoMet_MTases"/>
    <property type="match status" value="1"/>
</dbReference>
<dbReference type="PANTHER" id="PTHR14741:SF32">
    <property type="entry name" value="TRIMETHYLGUANOSINE SYNTHASE"/>
    <property type="match status" value="1"/>
</dbReference>
<dbReference type="InterPro" id="IPR041698">
    <property type="entry name" value="Methyltransf_25"/>
</dbReference>
<evidence type="ECO:0000313" key="3">
    <source>
        <dbReference type="EMBL" id="MBB4939646.1"/>
    </source>
</evidence>
<accession>A0A7W7WA72</accession>
<gene>
    <name evidence="3" type="ORF">FHR32_003951</name>
</gene>
<organism evidence="3 4">
    <name type="scientific">Streptosporangium album</name>
    <dbReference type="NCBI Taxonomy" id="47479"/>
    <lineage>
        <taxon>Bacteria</taxon>
        <taxon>Bacillati</taxon>
        <taxon>Actinomycetota</taxon>
        <taxon>Actinomycetes</taxon>
        <taxon>Streptosporangiales</taxon>
        <taxon>Streptosporangiaceae</taxon>
        <taxon>Streptosporangium</taxon>
    </lineage>
</organism>
<feature type="domain" description="Methyltransferase" evidence="1">
    <location>
        <begin position="98"/>
        <end position="165"/>
    </location>
</feature>
<dbReference type="RefSeq" id="WP_184755581.1">
    <property type="nucleotide sequence ID" value="NZ_BAABEK010000007.1"/>
</dbReference>
<evidence type="ECO:0000259" key="1">
    <source>
        <dbReference type="Pfam" id="PF13649"/>
    </source>
</evidence>
<dbReference type="InterPro" id="IPR041497">
    <property type="entry name" value="Thump-like"/>
</dbReference>
<dbReference type="GO" id="GO:0008168">
    <property type="term" value="F:methyltransferase activity"/>
    <property type="evidence" value="ECO:0007669"/>
    <property type="project" value="UniProtKB-KW"/>
</dbReference>
<keyword evidence="3" id="KW-0808">Transferase</keyword>
<proteinExistence type="predicted"/>
<feature type="domain" description="THUMP-like" evidence="2">
    <location>
        <begin position="316"/>
        <end position="387"/>
    </location>
</feature>
<dbReference type="GO" id="GO:0032259">
    <property type="term" value="P:methylation"/>
    <property type="evidence" value="ECO:0007669"/>
    <property type="project" value="UniProtKB-KW"/>
</dbReference>
<dbReference type="Pfam" id="PF13649">
    <property type="entry name" value="Methyltransf_25"/>
    <property type="match status" value="1"/>
</dbReference>